<dbReference type="Proteomes" id="UP000193648">
    <property type="component" value="Unassembled WGS sequence"/>
</dbReference>
<evidence type="ECO:0000313" key="4">
    <source>
        <dbReference type="Proteomes" id="UP000193648"/>
    </source>
</evidence>
<keyword evidence="1" id="KW-0408">Iron</keyword>
<sequence>MGTIPVIDFSLFTSDPKECARQIGEASKDIGFFYIKNHGVCQDLIDRLFSCSERFFQQPLESKNRYLMKDLFHGYSPINAETLDLENQRQGDLKETFDIMKHTMNEESTKYFVQGDVAEQEKVVNFYKTLHRLANNILQCFAIALEIPESAGGRYFFDNSHQLESPCLTDLRFLHYPPQSCDPETPLCGSHTDYGSVSLLIQKDVGGLEVQASRTHKDVPWIPVPVIPNAILVNIGDHLQMWTNGLLKSTKHRVTYDPQQHYRPRYSTGFFLFANADTKLDPIPSPLITQEMRAEAVEFEEGRNMTAGEYVAWRIKRTYA</sequence>
<dbReference type="InterPro" id="IPR050231">
    <property type="entry name" value="Iron_ascorbate_oxido_reductase"/>
</dbReference>
<dbReference type="SUPFAM" id="SSF51197">
    <property type="entry name" value="Clavaminate synthase-like"/>
    <property type="match status" value="1"/>
</dbReference>
<gene>
    <name evidence="3" type="ORF">BCR41DRAFT_348008</name>
</gene>
<name>A0A1Y2GVD8_9FUNG</name>
<dbReference type="InterPro" id="IPR027443">
    <property type="entry name" value="IPNS-like_sf"/>
</dbReference>
<comment type="similarity">
    <text evidence="1">Belongs to the iron/ascorbate-dependent oxidoreductase family.</text>
</comment>
<dbReference type="EMBL" id="MCFF01000007">
    <property type="protein sequence ID" value="ORZ26249.1"/>
    <property type="molecule type" value="Genomic_DNA"/>
</dbReference>
<dbReference type="PANTHER" id="PTHR47990">
    <property type="entry name" value="2-OXOGLUTARATE (2OG) AND FE(II)-DEPENDENT OXYGENASE SUPERFAMILY PROTEIN-RELATED"/>
    <property type="match status" value="1"/>
</dbReference>
<dbReference type="InterPro" id="IPR026992">
    <property type="entry name" value="DIOX_N"/>
</dbReference>
<accession>A0A1Y2GVD8</accession>
<dbReference type="PROSITE" id="PS51471">
    <property type="entry name" value="FE2OG_OXY"/>
    <property type="match status" value="1"/>
</dbReference>
<evidence type="ECO:0000256" key="1">
    <source>
        <dbReference type="RuleBase" id="RU003682"/>
    </source>
</evidence>
<dbReference type="Pfam" id="PF14226">
    <property type="entry name" value="DIOX_N"/>
    <property type="match status" value="1"/>
</dbReference>
<dbReference type="InterPro" id="IPR005123">
    <property type="entry name" value="Oxoglu/Fe-dep_dioxygenase_dom"/>
</dbReference>
<dbReference type="GeneID" id="33565046"/>
<dbReference type="OrthoDB" id="406156at2759"/>
<dbReference type="Gene3D" id="2.60.120.330">
    <property type="entry name" value="B-lactam Antibiotic, Isopenicillin N Synthase, Chain"/>
    <property type="match status" value="1"/>
</dbReference>
<protein>
    <recommendedName>
        <fullName evidence="2">Fe2OG dioxygenase domain-containing protein</fullName>
    </recommendedName>
</protein>
<proteinExistence type="inferred from homology"/>
<dbReference type="RefSeq" id="XP_021884014.1">
    <property type="nucleotide sequence ID" value="XM_022023202.1"/>
</dbReference>
<evidence type="ECO:0000259" key="2">
    <source>
        <dbReference type="PROSITE" id="PS51471"/>
    </source>
</evidence>
<evidence type="ECO:0000313" key="3">
    <source>
        <dbReference type="EMBL" id="ORZ26249.1"/>
    </source>
</evidence>
<feature type="domain" description="Fe2OG dioxygenase" evidence="2">
    <location>
        <begin position="167"/>
        <end position="274"/>
    </location>
</feature>
<comment type="caution">
    <text evidence="3">The sequence shown here is derived from an EMBL/GenBank/DDBJ whole genome shotgun (WGS) entry which is preliminary data.</text>
</comment>
<organism evidence="3 4">
    <name type="scientific">Lobosporangium transversale</name>
    <dbReference type="NCBI Taxonomy" id="64571"/>
    <lineage>
        <taxon>Eukaryota</taxon>
        <taxon>Fungi</taxon>
        <taxon>Fungi incertae sedis</taxon>
        <taxon>Mucoromycota</taxon>
        <taxon>Mortierellomycotina</taxon>
        <taxon>Mortierellomycetes</taxon>
        <taxon>Mortierellales</taxon>
        <taxon>Mortierellaceae</taxon>
        <taxon>Lobosporangium</taxon>
    </lineage>
</organism>
<dbReference type="AlphaFoldDB" id="A0A1Y2GVD8"/>
<keyword evidence="1" id="KW-0479">Metal-binding</keyword>
<dbReference type="InterPro" id="IPR044861">
    <property type="entry name" value="IPNS-like_FE2OG_OXY"/>
</dbReference>
<dbReference type="Pfam" id="PF03171">
    <property type="entry name" value="2OG-FeII_Oxy"/>
    <property type="match status" value="1"/>
</dbReference>
<dbReference type="GO" id="GO:0016491">
    <property type="term" value="F:oxidoreductase activity"/>
    <property type="evidence" value="ECO:0007669"/>
    <property type="project" value="UniProtKB-KW"/>
</dbReference>
<dbReference type="GO" id="GO:0046872">
    <property type="term" value="F:metal ion binding"/>
    <property type="evidence" value="ECO:0007669"/>
    <property type="project" value="UniProtKB-KW"/>
</dbReference>
<dbReference type="FunCoup" id="A0A1Y2GVD8">
    <property type="interactions" value="6"/>
</dbReference>
<dbReference type="InParanoid" id="A0A1Y2GVD8"/>
<dbReference type="PRINTS" id="PR00682">
    <property type="entry name" value="IPNSYNTHASE"/>
</dbReference>
<dbReference type="STRING" id="64571.A0A1Y2GVD8"/>
<keyword evidence="1" id="KW-0560">Oxidoreductase</keyword>
<keyword evidence="4" id="KW-1185">Reference proteome</keyword>
<reference evidence="3 4" key="1">
    <citation type="submission" date="2016-07" db="EMBL/GenBank/DDBJ databases">
        <title>Pervasive Adenine N6-methylation of Active Genes in Fungi.</title>
        <authorList>
            <consortium name="DOE Joint Genome Institute"/>
            <person name="Mondo S.J."/>
            <person name="Dannebaum R.O."/>
            <person name="Kuo R.C."/>
            <person name="Labutti K."/>
            <person name="Haridas S."/>
            <person name="Kuo A."/>
            <person name="Salamov A."/>
            <person name="Ahrendt S.R."/>
            <person name="Lipzen A."/>
            <person name="Sullivan W."/>
            <person name="Andreopoulos W.B."/>
            <person name="Clum A."/>
            <person name="Lindquist E."/>
            <person name="Daum C."/>
            <person name="Ramamoorthy G.K."/>
            <person name="Gryganskyi A."/>
            <person name="Culley D."/>
            <person name="Magnuson J.K."/>
            <person name="James T.Y."/>
            <person name="O'Malley M.A."/>
            <person name="Stajich J.E."/>
            <person name="Spatafora J.W."/>
            <person name="Visel A."/>
            <person name="Grigoriev I.V."/>
        </authorList>
    </citation>
    <scope>NUCLEOTIDE SEQUENCE [LARGE SCALE GENOMIC DNA]</scope>
    <source>
        <strain evidence="3 4">NRRL 3116</strain>
    </source>
</reference>